<dbReference type="InterPro" id="IPR005886">
    <property type="entry name" value="UDP_G4E"/>
</dbReference>
<dbReference type="InterPro" id="IPR001509">
    <property type="entry name" value="Epimerase_deHydtase"/>
</dbReference>
<comment type="catalytic activity">
    <reaction evidence="1">
        <text>UDP-alpha-D-glucose = UDP-alpha-D-galactose</text>
        <dbReference type="Rhea" id="RHEA:22168"/>
        <dbReference type="ChEBI" id="CHEBI:58885"/>
        <dbReference type="ChEBI" id="CHEBI:66914"/>
        <dbReference type="EC" id="5.1.3.2"/>
    </reaction>
</comment>
<evidence type="ECO:0000256" key="1">
    <source>
        <dbReference type="ARBA" id="ARBA00000083"/>
    </source>
</evidence>
<dbReference type="NCBIfam" id="TIGR01179">
    <property type="entry name" value="galE"/>
    <property type="match status" value="1"/>
</dbReference>
<dbReference type="CDD" id="cd05247">
    <property type="entry name" value="UDP_G4E_1_SDR_e"/>
    <property type="match status" value="1"/>
</dbReference>
<sequence length="348" mass="39259">MSNKPIIIVTGGCGYIGSHTCIELANYFELVIIDNLKNSSQQSINKVEKLISQKIIFYKEDLLNIEALDIIFAKHNPYAVIHFAGLKSVNESIKMPLVYYQNNINSTLNLLEIMKKYKCFNLIFSSSATVYGNKISPLKEDMVIGEGITNPYGQTKYMIEKILEDICISSSHWNIISLRYFNPVGAHPSGLIGENPNDIPNNLMPFILKVAINNNTDINLGAQYNELKIFGGDYSTKDGSCERDFIHVTDLAKGHVAALQKIDKLVGYNIFNLGTGTPVSVLKIINEFETINKVTIPHKLSDRRPGDLEVSFCDPEYTEKILHWKTEKSLKDICVDAWRFQKLNPRGF</sequence>
<dbReference type="Gene3D" id="3.90.25.10">
    <property type="entry name" value="UDP-galactose 4-epimerase, domain 1"/>
    <property type="match status" value="1"/>
</dbReference>
<dbReference type="SUPFAM" id="SSF51735">
    <property type="entry name" value="NAD(P)-binding Rossmann-fold domains"/>
    <property type="match status" value="1"/>
</dbReference>
<evidence type="ECO:0000256" key="5">
    <source>
        <dbReference type="ARBA" id="ARBA00023027"/>
    </source>
</evidence>
<dbReference type="PANTHER" id="PTHR43725:SF47">
    <property type="entry name" value="UDP-GLUCOSE 4-EPIMERASE"/>
    <property type="match status" value="1"/>
</dbReference>
<protein>
    <recommendedName>
        <fullName evidence="4">UDP-glucose 4-epimerase</fullName>
        <ecNumber evidence="4">5.1.3.2</ecNumber>
    </recommendedName>
</protein>
<feature type="domain" description="NAD-dependent epimerase/dehydratase" evidence="8">
    <location>
        <begin position="7"/>
        <end position="274"/>
    </location>
</feature>
<keyword evidence="7" id="KW-0413">Isomerase</keyword>
<evidence type="ECO:0000256" key="7">
    <source>
        <dbReference type="ARBA" id="ARBA00023235"/>
    </source>
</evidence>
<evidence type="ECO:0000256" key="6">
    <source>
        <dbReference type="ARBA" id="ARBA00023144"/>
    </source>
</evidence>
<evidence type="ECO:0000313" key="9">
    <source>
        <dbReference type="EMBL" id="XDO02042.1"/>
    </source>
</evidence>
<dbReference type="GO" id="GO:0003978">
    <property type="term" value="F:UDP-glucose 4-epimerase activity"/>
    <property type="evidence" value="ECO:0007669"/>
    <property type="project" value="UniProtKB-EC"/>
</dbReference>
<name>A0AB39J927_9VIRU</name>
<dbReference type="PRINTS" id="PR01713">
    <property type="entry name" value="NUCEPIMERASE"/>
</dbReference>
<dbReference type="GO" id="GO:0033499">
    <property type="term" value="P:galactose catabolic process via UDP-galactose, Leloir pathway"/>
    <property type="evidence" value="ECO:0007669"/>
    <property type="project" value="TreeGrafter"/>
</dbReference>
<evidence type="ECO:0000256" key="4">
    <source>
        <dbReference type="ARBA" id="ARBA00013189"/>
    </source>
</evidence>
<dbReference type="PANTHER" id="PTHR43725">
    <property type="entry name" value="UDP-GLUCOSE 4-EPIMERASE"/>
    <property type="match status" value="1"/>
</dbReference>
<dbReference type="EC" id="5.1.3.2" evidence="4"/>
<organism evidence="9">
    <name type="scientific">Florenciella sp. virus SA2</name>
    <dbReference type="NCBI Taxonomy" id="3240092"/>
    <lineage>
        <taxon>Viruses</taxon>
    </lineage>
</organism>
<gene>
    <name evidence="9" type="ORF">FloV-SA2_00223</name>
</gene>
<dbReference type="InterPro" id="IPR036291">
    <property type="entry name" value="NAD(P)-bd_dom_sf"/>
</dbReference>
<reference evidence="9" key="1">
    <citation type="submission" date="2024-03" db="EMBL/GenBank/DDBJ databases">
        <title>Eukaryotic viruses encode the ribosomal protein eL40.</title>
        <authorList>
            <person name="Thomy J."/>
            <person name="Schvarcz C.R."/>
            <person name="McBeain K.A."/>
            <person name="Edwards K.F."/>
            <person name="Steward G.F."/>
        </authorList>
    </citation>
    <scope>NUCLEOTIDE SEQUENCE</scope>
    <source>
        <strain evidence="9">FloV-SA2</strain>
    </source>
</reference>
<dbReference type="Gene3D" id="3.40.50.720">
    <property type="entry name" value="NAD(P)-binding Rossmann-like Domain"/>
    <property type="match status" value="1"/>
</dbReference>
<dbReference type="EMBL" id="PP542043">
    <property type="protein sequence ID" value="XDO02042.1"/>
    <property type="molecule type" value="Genomic_DNA"/>
</dbReference>
<comment type="pathway">
    <text evidence="3">Carbohydrate metabolism.</text>
</comment>
<keyword evidence="6" id="KW-0119">Carbohydrate metabolism</keyword>
<keyword evidence="6" id="KW-0299">Galactose metabolism</keyword>
<comment type="cofactor">
    <cofactor evidence="2">
        <name>NAD(+)</name>
        <dbReference type="ChEBI" id="CHEBI:57540"/>
    </cofactor>
</comment>
<evidence type="ECO:0000256" key="2">
    <source>
        <dbReference type="ARBA" id="ARBA00001911"/>
    </source>
</evidence>
<proteinExistence type="predicted"/>
<accession>A0AB39J927</accession>
<evidence type="ECO:0000259" key="8">
    <source>
        <dbReference type="Pfam" id="PF01370"/>
    </source>
</evidence>
<keyword evidence="5" id="KW-0520">NAD</keyword>
<dbReference type="Pfam" id="PF01370">
    <property type="entry name" value="Epimerase"/>
    <property type="match status" value="1"/>
</dbReference>
<evidence type="ECO:0000256" key="3">
    <source>
        <dbReference type="ARBA" id="ARBA00005007"/>
    </source>
</evidence>